<evidence type="ECO:0000256" key="2">
    <source>
        <dbReference type="ARBA" id="ARBA00008639"/>
    </source>
</evidence>
<comment type="cofactor">
    <cofactor evidence="1">
        <name>pyridoxal 5'-phosphate</name>
        <dbReference type="ChEBI" id="CHEBI:597326"/>
    </cofactor>
</comment>
<dbReference type="Proteomes" id="UP001530315">
    <property type="component" value="Unassembled WGS sequence"/>
</dbReference>
<accession>A0ABD3N5W1</accession>
<dbReference type="Pfam" id="PF00291">
    <property type="entry name" value="PALP"/>
    <property type="match status" value="1"/>
</dbReference>
<dbReference type="EMBL" id="JALLAZ020001687">
    <property type="protein sequence ID" value="KAL3768090.1"/>
    <property type="molecule type" value="Genomic_DNA"/>
</dbReference>
<proteinExistence type="inferred from homology"/>
<organism evidence="7 8">
    <name type="scientific">Stephanodiscus triporus</name>
    <dbReference type="NCBI Taxonomy" id="2934178"/>
    <lineage>
        <taxon>Eukaryota</taxon>
        <taxon>Sar</taxon>
        <taxon>Stramenopiles</taxon>
        <taxon>Ochrophyta</taxon>
        <taxon>Bacillariophyta</taxon>
        <taxon>Coscinodiscophyceae</taxon>
        <taxon>Thalassiosirophycidae</taxon>
        <taxon>Stephanodiscales</taxon>
        <taxon>Stephanodiscaceae</taxon>
        <taxon>Stephanodiscus</taxon>
    </lineage>
</organism>
<dbReference type="SUPFAM" id="SSF53686">
    <property type="entry name" value="Tryptophan synthase beta subunit-like PLP-dependent enzymes"/>
    <property type="match status" value="1"/>
</dbReference>
<dbReference type="GO" id="GO:0016846">
    <property type="term" value="F:carbon-sulfur lyase activity"/>
    <property type="evidence" value="ECO:0007669"/>
    <property type="project" value="UniProtKB-ARBA"/>
</dbReference>
<sequence>MAMTAIVVLLLMPTPLASAFAYRVRQPPRLSTTIMSSSSSSSSSSRASRRRVDAPHPYRPPTYVENALTNAPKNGRLRLANLPTPIHHVKNDDGTRGGADDDGGGGGGVLSRLGRLNVGLYVKRDDATGGTELGGNKLRKLEFLLADALAVGSDSVVTVGGEQSNHCRATAAASRMVGLSPHLILRTTRAGAIEEKRDDIGWMGNILFDRMAGSTIYTCTPGEYTRLGSEKLVESVCNDIRRTRKHNNPYPIPVGGSNGIGTWGYINAVTELMQQMEDMRVDDPDFTLDHVVFATGSGGTAAGIAIGLSLAYGGLGVGHPAFLGESAPRLHAVGVCDSPDYFYRTMSSIADEMGIKLPDDKTTEQFMREAVTVTNGKGRGYAFSSDEELDFISRFAIETGIVLDPVYTGKAMYYFLKDVLEGDPEAYRDKNILFWHTGGSIGLYEKGNELLERLSLTSRVIRINASVVNNGTGGGDA</sequence>
<feature type="chain" id="PRO_5044824599" description="Tryptophan synthase beta chain-like PALP domain-containing protein" evidence="5">
    <location>
        <begin position="20"/>
        <end position="477"/>
    </location>
</feature>
<gene>
    <name evidence="7" type="ORF">ACHAW5_009147</name>
</gene>
<keyword evidence="3" id="KW-0663">Pyridoxal phosphate</keyword>
<reference evidence="7 8" key="1">
    <citation type="submission" date="2024-10" db="EMBL/GenBank/DDBJ databases">
        <title>Updated reference genomes for cyclostephanoid diatoms.</title>
        <authorList>
            <person name="Roberts W.R."/>
            <person name="Alverson A.J."/>
        </authorList>
    </citation>
    <scope>NUCLEOTIDE SEQUENCE [LARGE SCALE GENOMIC DNA]</scope>
    <source>
        <strain evidence="7 8">AJA276-08</strain>
    </source>
</reference>
<keyword evidence="8" id="KW-1185">Reference proteome</keyword>
<evidence type="ECO:0000256" key="4">
    <source>
        <dbReference type="SAM" id="MobiDB-lite"/>
    </source>
</evidence>
<dbReference type="Gene3D" id="3.40.50.1100">
    <property type="match status" value="2"/>
</dbReference>
<comment type="caution">
    <text evidence="7">The sequence shown here is derived from an EMBL/GenBank/DDBJ whole genome shotgun (WGS) entry which is preliminary data.</text>
</comment>
<comment type="similarity">
    <text evidence="2">Belongs to the ACC deaminase/D-cysteine desulfhydrase family.</text>
</comment>
<dbReference type="PANTHER" id="PTHR43780:SF2">
    <property type="entry name" value="1-AMINOCYCLOPROPANE-1-CARBOXYLATE DEAMINASE-RELATED"/>
    <property type="match status" value="1"/>
</dbReference>
<dbReference type="InterPro" id="IPR001926">
    <property type="entry name" value="TrpB-like_PALP"/>
</dbReference>
<evidence type="ECO:0000256" key="5">
    <source>
        <dbReference type="SAM" id="SignalP"/>
    </source>
</evidence>
<dbReference type="PANTHER" id="PTHR43780">
    <property type="entry name" value="1-AMINOCYCLOPROPANE-1-CARBOXYLATE DEAMINASE-RELATED"/>
    <property type="match status" value="1"/>
</dbReference>
<name>A0ABD3N5W1_9STRA</name>
<evidence type="ECO:0000259" key="6">
    <source>
        <dbReference type="Pfam" id="PF00291"/>
    </source>
</evidence>
<feature type="signal peptide" evidence="5">
    <location>
        <begin position="1"/>
        <end position="19"/>
    </location>
</feature>
<keyword evidence="5" id="KW-0732">Signal</keyword>
<protein>
    <recommendedName>
        <fullName evidence="6">Tryptophan synthase beta chain-like PALP domain-containing protein</fullName>
    </recommendedName>
</protein>
<dbReference type="AlphaFoldDB" id="A0ABD3N5W1"/>
<evidence type="ECO:0000256" key="3">
    <source>
        <dbReference type="ARBA" id="ARBA00022898"/>
    </source>
</evidence>
<dbReference type="InterPro" id="IPR027278">
    <property type="entry name" value="ACCD_DCysDesulf"/>
</dbReference>
<evidence type="ECO:0000313" key="8">
    <source>
        <dbReference type="Proteomes" id="UP001530315"/>
    </source>
</evidence>
<feature type="domain" description="Tryptophan synthase beta chain-like PALP" evidence="6">
    <location>
        <begin position="112"/>
        <end position="438"/>
    </location>
</feature>
<feature type="compositionally biased region" description="Low complexity" evidence="4">
    <location>
        <begin position="36"/>
        <end position="46"/>
    </location>
</feature>
<evidence type="ECO:0000256" key="1">
    <source>
        <dbReference type="ARBA" id="ARBA00001933"/>
    </source>
</evidence>
<feature type="region of interest" description="Disordered" evidence="4">
    <location>
        <begin position="32"/>
        <end position="61"/>
    </location>
</feature>
<dbReference type="InterPro" id="IPR036052">
    <property type="entry name" value="TrpB-like_PALP_sf"/>
</dbReference>
<evidence type="ECO:0000313" key="7">
    <source>
        <dbReference type="EMBL" id="KAL3768090.1"/>
    </source>
</evidence>